<evidence type="ECO:0000256" key="1">
    <source>
        <dbReference type="ARBA" id="ARBA00023239"/>
    </source>
</evidence>
<dbReference type="SUPFAM" id="SSF51556">
    <property type="entry name" value="Metallo-dependent hydrolases"/>
    <property type="match status" value="1"/>
</dbReference>
<dbReference type="EMBL" id="JACIDX010000002">
    <property type="protein sequence ID" value="MBB3953794.1"/>
    <property type="molecule type" value="Genomic_DNA"/>
</dbReference>
<dbReference type="PANTHER" id="PTHR21240:SF28">
    <property type="entry name" value="ISO-OROTATE DECARBOXYLASE (EUROFUNG)"/>
    <property type="match status" value="1"/>
</dbReference>
<dbReference type="GO" id="GO:0019748">
    <property type="term" value="P:secondary metabolic process"/>
    <property type="evidence" value="ECO:0007669"/>
    <property type="project" value="TreeGrafter"/>
</dbReference>
<sequence length="374" mass="40338">MKAGALASAGGLLGGAQTHAQAKGAAPLLGKSFAEHASPKLWTRPQRPTGPISIDVHSHWAPPAYLKAKADLGQPDFLPPINHDLDHRKAGQEKLGIQMSLLTLGGFRPWVWVTPEQGAMIARVSNDAAIAAHKAYPSSFIGGIEVNCSDPVGSLAELNRVAGQPGMVCLHLPTSLAGRDFMFEPAFQPIFARAQELRLPILLHPLDGEANWFGGKRLADAASGVAPGGNEAANRFPGLTNSLGNSLEVAVCMTKLISSGTLDKYPDIDFIATTGGGALPYVGGRLENRGGGKYPKAVYEYFRRFYFDTLTYWPESLRFMVEMVGPDRVVLGTDNMYSPGVMIEQPHSLIDQANFAESDRDLILRGNLHRLFKL</sequence>
<dbReference type="GO" id="GO:0016787">
    <property type="term" value="F:hydrolase activity"/>
    <property type="evidence" value="ECO:0007669"/>
    <property type="project" value="InterPro"/>
</dbReference>
<evidence type="ECO:0000313" key="4">
    <source>
        <dbReference type="Proteomes" id="UP000548867"/>
    </source>
</evidence>
<evidence type="ECO:0000313" key="3">
    <source>
        <dbReference type="EMBL" id="MBB3953794.1"/>
    </source>
</evidence>
<dbReference type="Pfam" id="PF04909">
    <property type="entry name" value="Amidohydro_2"/>
    <property type="match status" value="1"/>
</dbReference>
<dbReference type="InterPro" id="IPR032465">
    <property type="entry name" value="ACMSD"/>
</dbReference>
<feature type="domain" description="Amidohydrolase-related" evidence="2">
    <location>
        <begin position="54"/>
        <end position="374"/>
    </location>
</feature>
<dbReference type="EC" id="4.1.1.45" evidence="3"/>
<accession>A0A7W6CFJ9</accession>
<dbReference type="Proteomes" id="UP000548867">
    <property type="component" value="Unassembled WGS sequence"/>
</dbReference>
<keyword evidence="1 3" id="KW-0456">Lyase</keyword>
<reference evidence="3 4" key="1">
    <citation type="submission" date="2020-08" db="EMBL/GenBank/DDBJ databases">
        <title>Genomic Encyclopedia of Type Strains, Phase IV (KMG-IV): sequencing the most valuable type-strain genomes for metagenomic binning, comparative biology and taxonomic classification.</title>
        <authorList>
            <person name="Goeker M."/>
        </authorList>
    </citation>
    <scope>NUCLEOTIDE SEQUENCE [LARGE SCALE GENOMIC DNA]</scope>
    <source>
        <strain evidence="3 4">DSM 27057</strain>
    </source>
</reference>
<comment type="caution">
    <text evidence="3">The sequence shown here is derived from an EMBL/GenBank/DDBJ whole genome shotgun (WGS) entry which is preliminary data.</text>
</comment>
<dbReference type="InterPro" id="IPR006680">
    <property type="entry name" value="Amidohydro-rel"/>
</dbReference>
<organism evidence="3 4">
    <name type="scientific">Novosphingobium sediminicola</name>
    <dbReference type="NCBI Taxonomy" id="563162"/>
    <lineage>
        <taxon>Bacteria</taxon>
        <taxon>Pseudomonadati</taxon>
        <taxon>Pseudomonadota</taxon>
        <taxon>Alphaproteobacteria</taxon>
        <taxon>Sphingomonadales</taxon>
        <taxon>Sphingomonadaceae</taxon>
        <taxon>Novosphingobium</taxon>
    </lineage>
</organism>
<proteinExistence type="predicted"/>
<dbReference type="PANTHER" id="PTHR21240">
    <property type="entry name" value="2-AMINO-3-CARBOXYLMUCONATE-6-SEMIALDEHYDE DECARBOXYLASE"/>
    <property type="match status" value="1"/>
</dbReference>
<protein>
    <submittedName>
        <fullName evidence="3">Aminocarboxymuconate-semialdehyde decarboxylase</fullName>
        <ecNumber evidence="3">4.1.1.45</ecNumber>
    </submittedName>
</protein>
<dbReference type="GO" id="GO:0005737">
    <property type="term" value="C:cytoplasm"/>
    <property type="evidence" value="ECO:0007669"/>
    <property type="project" value="TreeGrafter"/>
</dbReference>
<keyword evidence="4" id="KW-1185">Reference proteome</keyword>
<dbReference type="GO" id="GO:0001760">
    <property type="term" value="F:aminocarboxymuconate-semialdehyde decarboxylase activity"/>
    <property type="evidence" value="ECO:0007669"/>
    <property type="project" value="UniProtKB-EC"/>
</dbReference>
<gene>
    <name evidence="3" type="ORF">GGR38_000721</name>
</gene>
<dbReference type="InterPro" id="IPR032466">
    <property type="entry name" value="Metal_Hydrolase"/>
</dbReference>
<dbReference type="AlphaFoldDB" id="A0A7W6CFJ9"/>
<evidence type="ECO:0000259" key="2">
    <source>
        <dbReference type="Pfam" id="PF04909"/>
    </source>
</evidence>
<dbReference type="Gene3D" id="3.20.20.140">
    <property type="entry name" value="Metal-dependent hydrolases"/>
    <property type="match status" value="1"/>
</dbReference>
<name>A0A7W6CFJ9_9SPHN</name>